<protein>
    <submittedName>
        <fullName evidence="1">Beta-phellandrene synthase, chloroplastic</fullName>
    </submittedName>
</protein>
<evidence type="ECO:0000313" key="1">
    <source>
        <dbReference type="EMBL" id="KHG19435.1"/>
    </source>
</evidence>
<name>A0A0B0P314_GOSAR</name>
<dbReference type="Proteomes" id="UP000032142">
    <property type="component" value="Unassembled WGS sequence"/>
</dbReference>
<evidence type="ECO:0000313" key="2">
    <source>
        <dbReference type="Proteomes" id="UP000032142"/>
    </source>
</evidence>
<accession>A0A0B0P314</accession>
<proteinExistence type="predicted"/>
<gene>
    <name evidence="1" type="ORF">F383_26230</name>
</gene>
<dbReference type="EMBL" id="KN413045">
    <property type="protein sequence ID" value="KHG19435.1"/>
    <property type="molecule type" value="Genomic_DNA"/>
</dbReference>
<dbReference type="AlphaFoldDB" id="A0A0B0P314"/>
<keyword evidence="2" id="KW-1185">Reference proteome</keyword>
<reference evidence="2" key="1">
    <citation type="submission" date="2014-09" db="EMBL/GenBank/DDBJ databases">
        <authorList>
            <person name="Mudge J."/>
            <person name="Ramaraj T."/>
            <person name="Lindquist I.E."/>
            <person name="Bharti A.K."/>
            <person name="Sundararajan A."/>
            <person name="Cameron C.T."/>
            <person name="Woodward J.E."/>
            <person name="May G.D."/>
            <person name="Brubaker C."/>
            <person name="Broadhvest J."/>
            <person name="Wilkins T.A."/>
        </authorList>
    </citation>
    <scope>NUCLEOTIDE SEQUENCE</scope>
    <source>
        <strain evidence="2">cv. AKA8401</strain>
    </source>
</reference>
<organism evidence="1 2">
    <name type="scientific">Gossypium arboreum</name>
    <name type="common">Tree cotton</name>
    <name type="synonym">Gossypium nanking</name>
    <dbReference type="NCBI Taxonomy" id="29729"/>
    <lineage>
        <taxon>Eukaryota</taxon>
        <taxon>Viridiplantae</taxon>
        <taxon>Streptophyta</taxon>
        <taxon>Embryophyta</taxon>
        <taxon>Tracheophyta</taxon>
        <taxon>Spermatophyta</taxon>
        <taxon>Magnoliopsida</taxon>
        <taxon>eudicotyledons</taxon>
        <taxon>Gunneridae</taxon>
        <taxon>Pentapetalae</taxon>
        <taxon>rosids</taxon>
        <taxon>malvids</taxon>
        <taxon>Malvales</taxon>
        <taxon>Malvaceae</taxon>
        <taxon>Malvoideae</taxon>
        <taxon>Gossypium</taxon>
    </lineage>
</organism>
<sequence>MHWLPRSTRMCSRNLFIAFRWPSSLTLVSSSWLEDRRTSELDSHYQTIVLGILDFNILSMACIRTWSFCYMSYWVSQMCWHGNG</sequence>